<dbReference type="Pfam" id="PF00367">
    <property type="entry name" value="PTS_EIIB"/>
    <property type="match status" value="1"/>
</dbReference>
<evidence type="ECO:0000259" key="7">
    <source>
        <dbReference type="PROSITE" id="PS51098"/>
    </source>
</evidence>
<keyword evidence="5" id="KW-0418">Kinase</keyword>
<evidence type="ECO:0000256" key="6">
    <source>
        <dbReference type="PROSITE-ProRule" id="PRU00421"/>
    </source>
</evidence>
<keyword evidence="1" id="KW-0813">Transport</keyword>
<accession>A0A447JPE8</accession>
<dbReference type="GO" id="GO:0090589">
    <property type="term" value="F:protein-phosphocysteine-trehalose phosphotransferase system transporter activity"/>
    <property type="evidence" value="ECO:0007669"/>
    <property type="project" value="TreeGrafter"/>
</dbReference>
<evidence type="ECO:0000256" key="1">
    <source>
        <dbReference type="ARBA" id="ARBA00022448"/>
    </source>
</evidence>
<name>A0A447JPE8_SALET</name>
<dbReference type="GO" id="GO:0015771">
    <property type="term" value="P:trehalose transport"/>
    <property type="evidence" value="ECO:0007669"/>
    <property type="project" value="TreeGrafter"/>
</dbReference>
<dbReference type="GO" id="GO:0008982">
    <property type="term" value="F:protein-N(PI)-phosphohistidine-sugar phosphotransferase activity"/>
    <property type="evidence" value="ECO:0007669"/>
    <property type="project" value="InterPro"/>
</dbReference>
<protein>
    <submittedName>
        <fullName evidence="8">Trehalose-specific PTS system IIBC protein</fullName>
    </submittedName>
</protein>
<dbReference type="InterPro" id="IPR001996">
    <property type="entry name" value="PTS_IIB_1"/>
</dbReference>
<dbReference type="GO" id="GO:0009401">
    <property type="term" value="P:phosphoenolpyruvate-dependent sugar phosphotransferase system"/>
    <property type="evidence" value="ECO:0007669"/>
    <property type="project" value="UniProtKB-KW"/>
</dbReference>
<feature type="active site" description="Phosphocysteine intermediate; for EIIB activity" evidence="6">
    <location>
        <position position="28"/>
    </location>
</feature>
<dbReference type="Proteomes" id="UP000281393">
    <property type="component" value="Chromosome"/>
</dbReference>
<dbReference type="GO" id="GO:0005886">
    <property type="term" value="C:plasma membrane"/>
    <property type="evidence" value="ECO:0007669"/>
    <property type="project" value="TreeGrafter"/>
</dbReference>
<organism evidence="8 9">
    <name type="scientific">Salmonella enterica subsp. enterica serovar Daytona</name>
    <dbReference type="NCBI Taxonomy" id="1962639"/>
    <lineage>
        <taxon>Bacteria</taxon>
        <taxon>Pseudomonadati</taxon>
        <taxon>Pseudomonadota</taxon>
        <taxon>Gammaproteobacteria</taxon>
        <taxon>Enterobacterales</taxon>
        <taxon>Enterobacteriaceae</taxon>
        <taxon>Salmonella</taxon>
    </lineage>
</organism>
<dbReference type="InterPro" id="IPR050558">
    <property type="entry name" value="PTS_Sugar-Specific_Components"/>
</dbReference>
<evidence type="ECO:0000256" key="2">
    <source>
        <dbReference type="ARBA" id="ARBA00022597"/>
    </source>
</evidence>
<evidence type="ECO:0000313" key="9">
    <source>
        <dbReference type="Proteomes" id="UP000281393"/>
    </source>
</evidence>
<keyword evidence="3" id="KW-0808">Transferase</keyword>
<dbReference type="GO" id="GO:0016301">
    <property type="term" value="F:kinase activity"/>
    <property type="evidence" value="ECO:0007669"/>
    <property type="project" value="UniProtKB-KW"/>
</dbReference>
<dbReference type="PANTHER" id="PTHR30175">
    <property type="entry name" value="PHOSPHOTRANSFERASE SYSTEM TRANSPORT PROTEIN"/>
    <property type="match status" value="1"/>
</dbReference>
<keyword evidence="4" id="KW-0598">Phosphotransferase system</keyword>
<evidence type="ECO:0000313" key="8">
    <source>
        <dbReference type="EMBL" id="VDY46254.1"/>
    </source>
</evidence>
<dbReference type="InterPro" id="IPR036878">
    <property type="entry name" value="Glu_permease_IIB"/>
</dbReference>
<dbReference type="EMBL" id="LR133909">
    <property type="protein sequence ID" value="VDY46254.1"/>
    <property type="molecule type" value="Genomic_DNA"/>
</dbReference>
<dbReference type="AlphaFoldDB" id="A0A447JPE8"/>
<dbReference type="InterPro" id="IPR018113">
    <property type="entry name" value="PTrfase_EIIB_Cys"/>
</dbReference>
<sequence length="75" mass="8651">MSKVKQADTDRLIDLVGGRDNIATVSHCITRLRFVLHQPANARPKEIEQLPMVKGCFTQRRAVSGGDWHRRWRLL</sequence>
<dbReference type="Gene3D" id="3.30.1360.60">
    <property type="entry name" value="Glucose permease domain IIB"/>
    <property type="match status" value="1"/>
</dbReference>
<dbReference type="PANTHER" id="PTHR30175:SF1">
    <property type="entry name" value="PTS SYSTEM ARBUTIN-, CELLOBIOSE-, AND SALICIN-SPECIFIC EIIBC COMPONENT-RELATED"/>
    <property type="match status" value="1"/>
</dbReference>
<evidence type="ECO:0000256" key="5">
    <source>
        <dbReference type="ARBA" id="ARBA00022777"/>
    </source>
</evidence>
<dbReference type="PROSITE" id="PS51098">
    <property type="entry name" value="PTS_EIIB_TYPE_1"/>
    <property type="match status" value="1"/>
</dbReference>
<dbReference type="SUPFAM" id="SSF55604">
    <property type="entry name" value="Glucose permease domain IIB"/>
    <property type="match status" value="1"/>
</dbReference>
<proteinExistence type="predicted"/>
<keyword evidence="2" id="KW-0762">Sugar transport</keyword>
<dbReference type="PROSITE" id="PS01035">
    <property type="entry name" value="PTS_EIIB_TYPE_1_CYS"/>
    <property type="match status" value="1"/>
</dbReference>
<feature type="domain" description="PTS EIIB type-1" evidence="7">
    <location>
        <begin position="6"/>
        <end position="75"/>
    </location>
</feature>
<gene>
    <name evidence="8" type="primary">treB_1</name>
    <name evidence="8" type="ORF">NCTC7102_05341</name>
</gene>
<evidence type="ECO:0000256" key="4">
    <source>
        <dbReference type="ARBA" id="ARBA00022683"/>
    </source>
</evidence>
<reference evidence="8 9" key="1">
    <citation type="submission" date="2018-12" db="EMBL/GenBank/DDBJ databases">
        <authorList>
            <consortium name="Pathogen Informatics"/>
        </authorList>
    </citation>
    <scope>NUCLEOTIDE SEQUENCE [LARGE SCALE GENOMIC DNA]</scope>
    <source>
        <strain evidence="8 9">NCTC7102</strain>
    </source>
</reference>
<evidence type="ECO:0000256" key="3">
    <source>
        <dbReference type="ARBA" id="ARBA00022679"/>
    </source>
</evidence>